<comment type="caution">
    <text evidence="4">The sequence shown here is derived from an EMBL/GenBank/DDBJ whole genome shotgun (WGS) entry which is preliminary data.</text>
</comment>
<dbReference type="PANTHER" id="PTHR10509:SF14">
    <property type="entry name" value="CAFFEOYL-COA O-METHYLTRANSFERASE 3-RELATED"/>
    <property type="match status" value="1"/>
</dbReference>
<keyword evidence="5" id="KW-1185">Reference proteome</keyword>
<keyword evidence="3" id="KW-0949">S-adenosyl-L-methionine</keyword>
<dbReference type="InterPro" id="IPR029063">
    <property type="entry name" value="SAM-dependent_MTases_sf"/>
</dbReference>
<dbReference type="GO" id="GO:0008171">
    <property type="term" value="F:O-methyltransferase activity"/>
    <property type="evidence" value="ECO:0007669"/>
    <property type="project" value="InterPro"/>
</dbReference>
<dbReference type="GO" id="GO:0008757">
    <property type="term" value="F:S-adenosylmethionine-dependent methyltransferase activity"/>
    <property type="evidence" value="ECO:0007669"/>
    <property type="project" value="TreeGrafter"/>
</dbReference>
<dbReference type="RefSeq" id="WP_184431497.1">
    <property type="nucleotide sequence ID" value="NZ_JACIGI010000003.1"/>
</dbReference>
<dbReference type="EMBL" id="JACIGI010000003">
    <property type="protein sequence ID" value="MBB4284864.1"/>
    <property type="molecule type" value="Genomic_DNA"/>
</dbReference>
<keyword evidence="2 4" id="KW-0808">Transferase</keyword>
<dbReference type="CDD" id="cd02440">
    <property type="entry name" value="AdoMet_MTases"/>
    <property type="match status" value="1"/>
</dbReference>
<gene>
    <name evidence="4" type="ORF">GGD88_000575</name>
</gene>
<dbReference type="PROSITE" id="PS51682">
    <property type="entry name" value="SAM_OMT_I"/>
    <property type="match status" value="1"/>
</dbReference>
<dbReference type="GO" id="GO:0032259">
    <property type="term" value="P:methylation"/>
    <property type="evidence" value="ECO:0007669"/>
    <property type="project" value="UniProtKB-KW"/>
</dbReference>
<evidence type="ECO:0000313" key="4">
    <source>
        <dbReference type="EMBL" id="MBB4284864.1"/>
    </source>
</evidence>
<dbReference type="PANTHER" id="PTHR10509">
    <property type="entry name" value="O-METHYLTRANSFERASE-RELATED"/>
    <property type="match status" value="1"/>
</dbReference>
<evidence type="ECO:0000313" key="5">
    <source>
        <dbReference type="Proteomes" id="UP000555728"/>
    </source>
</evidence>
<dbReference type="Gene3D" id="3.40.50.150">
    <property type="entry name" value="Vaccinia Virus protein VP39"/>
    <property type="match status" value="1"/>
</dbReference>
<proteinExistence type="predicted"/>
<dbReference type="AlphaFoldDB" id="A0A7W6WJN7"/>
<dbReference type="SUPFAM" id="SSF53335">
    <property type="entry name" value="S-adenosyl-L-methionine-dependent methyltransferases"/>
    <property type="match status" value="1"/>
</dbReference>
<sequence length="216" mass="23418">MMDLSDAVTDYVRRVGIDEPAPLAALRAETEAMETAHWASSPEQAALLGFLARLVGARRALDIGTFTGYSALAVAYALPPGGEVRAFDDSPDFAEIARRHWGRAGMNDRIHLHVGPAADGVEMLIAEGQAGTFDMAFIDADKEGYDGYYEQALQLVRSGGLIALDNMLWKGTVADPANTTANTVALRDLTLKIRDDARVDSCLLPIRDGLMLVRRR</sequence>
<organism evidence="4 5">
    <name type="scientific">Roseospira goensis</name>
    <dbReference type="NCBI Taxonomy" id="391922"/>
    <lineage>
        <taxon>Bacteria</taxon>
        <taxon>Pseudomonadati</taxon>
        <taxon>Pseudomonadota</taxon>
        <taxon>Alphaproteobacteria</taxon>
        <taxon>Rhodospirillales</taxon>
        <taxon>Rhodospirillaceae</taxon>
        <taxon>Roseospira</taxon>
    </lineage>
</organism>
<name>A0A7W6WJN7_9PROT</name>
<dbReference type="Proteomes" id="UP000555728">
    <property type="component" value="Unassembled WGS sequence"/>
</dbReference>
<accession>A0A7W6WJN7</accession>
<dbReference type="InterPro" id="IPR050362">
    <property type="entry name" value="Cation-dep_OMT"/>
</dbReference>
<evidence type="ECO:0000256" key="1">
    <source>
        <dbReference type="ARBA" id="ARBA00022603"/>
    </source>
</evidence>
<evidence type="ECO:0000256" key="3">
    <source>
        <dbReference type="ARBA" id="ARBA00022691"/>
    </source>
</evidence>
<keyword evidence="1 4" id="KW-0489">Methyltransferase</keyword>
<reference evidence="4 5" key="1">
    <citation type="submission" date="2020-08" db="EMBL/GenBank/DDBJ databases">
        <title>Genome sequencing of Purple Non-Sulfur Bacteria from various extreme environments.</title>
        <authorList>
            <person name="Mayer M."/>
        </authorList>
    </citation>
    <scope>NUCLEOTIDE SEQUENCE [LARGE SCALE GENOMIC DNA]</scope>
    <source>
        <strain evidence="4 5">JA135</strain>
    </source>
</reference>
<protein>
    <submittedName>
        <fullName evidence="4">Putative O-methyltransferase YrrM</fullName>
    </submittedName>
</protein>
<dbReference type="Pfam" id="PF01596">
    <property type="entry name" value="Methyltransf_3"/>
    <property type="match status" value="1"/>
</dbReference>
<evidence type="ECO:0000256" key="2">
    <source>
        <dbReference type="ARBA" id="ARBA00022679"/>
    </source>
</evidence>
<dbReference type="InterPro" id="IPR002935">
    <property type="entry name" value="SAM_O-MeTrfase"/>
</dbReference>